<evidence type="ECO:0000256" key="1">
    <source>
        <dbReference type="SAM" id="SignalP"/>
    </source>
</evidence>
<sequence>MKKLAALFALLQFLMMPAAAQAQDYASARSVSTVSWVEEWDSASESWVRVADRGERAAEAVTTVTTHIVNGEVVSQTTKAAATRYAVPLRSQPESLAIAHYGPFRVVDGKRAVVVGTTGPQSPQHFDAMMRDFPQLEVLELVDAGGTSHDIANLEVGRRIRAAGLTTHVPDGGSARSGGVELFLAGENRTMASGAQFAVHSWLDNYGREPADFAPDAPANRLYLDYYKEMGMSEERAQDFYAMTNSVPHSSALWLRANEMENWIAPERAPAIIREPAMLMVTASPLATPKIIVEPVTLAIAFDIAPVIDYADVTRFAFAKPAHSELFAS</sequence>
<keyword evidence="1" id="KW-0732">Signal</keyword>
<dbReference type="RefSeq" id="WP_218403578.1">
    <property type="nucleotide sequence ID" value="NZ_JAGSPC010000001.1"/>
</dbReference>
<proteinExistence type="predicted"/>
<organism evidence="2 3">
    <name type="scientific">Erythrobacter crassostreae</name>
    <dbReference type="NCBI Taxonomy" id="2828328"/>
    <lineage>
        <taxon>Bacteria</taxon>
        <taxon>Pseudomonadati</taxon>
        <taxon>Pseudomonadota</taxon>
        <taxon>Alphaproteobacteria</taxon>
        <taxon>Sphingomonadales</taxon>
        <taxon>Erythrobacteraceae</taxon>
        <taxon>Erythrobacter/Porphyrobacter group</taxon>
        <taxon>Erythrobacter</taxon>
    </lineage>
</organism>
<keyword evidence="3" id="KW-1185">Reference proteome</keyword>
<evidence type="ECO:0000313" key="2">
    <source>
        <dbReference type="EMBL" id="MBV7258231.1"/>
    </source>
</evidence>
<name>A0A9X1F1D3_9SPHN</name>
<keyword evidence="2" id="KW-0378">Hydrolase</keyword>
<dbReference type="GO" id="GO:0016787">
    <property type="term" value="F:hydrolase activity"/>
    <property type="evidence" value="ECO:0007669"/>
    <property type="project" value="UniProtKB-KW"/>
</dbReference>
<dbReference type="Proteomes" id="UP001138681">
    <property type="component" value="Unassembled WGS sequence"/>
</dbReference>
<accession>A0A9X1F1D3</accession>
<feature type="signal peptide" evidence="1">
    <location>
        <begin position="1"/>
        <end position="22"/>
    </location>
</feature>
<gene>
    <name evidence="2" type="ORF">KCG46_01430</name>
</gene>
<dbReference type="AlphaFoldDB" id="A0A9X1F1D3"/>
<feature type="chain" id="PRO_5040945221" evidence="1">
    <location>
        <begin position="23"/>
        <end position="329"/>
    </location>
</feature>
<evidence type="ECO:0000313" key="3">
    <source>
        <dbReference type="Proteomes" id="UP001138681"/>
    </source>
</evidence>
<dbReference type="EMBL" id="JAGSPC010000001">
    <property type="protein sequence ID" value="MBV7258231.1"/>
    <property type="molecule type" value="Genomic_DNA"/>
</dbReference>
<comment type="caution">
    <text evidence="2">The sequence shown here is derived from an EMBL/GenBank/DDBJ whole genome shotgun (WGS) entry which is preliminary data.</text>
</comment>
<reference evidence="2" key="1">
    <citation type="submission" date="2021-04" db="EMBL/GenBank/DDBJ databases">
        <authorList>
            <person name="Pira H."/>
            <person name="Risdian C."/>
            <person name="Wink J."/>
        </authorList>
    </citation>
    <scope>NUCLEOTIDE SEQUENCE</scope>
    <source>
        <strain evidence="2">WH158</strain>
    </source>
</reference>
<protein>
    <submittedName>
        <fullName evidence="2">Alpha/beta hydrolase</fullName>
    </submittedName>
</protein>